<dbReference type="EMBL" id="BKCJ010324477">
    <property type="protein sequence ID" value="GEZ79413.1"/>
    <property type="molecule type" value="Genomic_DNA"/>
</dbReference>
<comment type="caution">
    <text evidence="3">The sequence shown here is derived from an EMBL/GenBank/DDBJ whole genome shotgun (WGS) entry which is preliminary data.</text>
</comment>
<dbReference type="AlphaFoldDB" id="A0A699ITI9"/>
<evidence type="ECO:0000256" key="1">
    <source>
        <dbReference type="SAM" id="Coils"/>
    </source>
</evidence>
<feature type="compositionally biased region" description="Low complexity" evidence="2">
    <location>
        <begin position="249"/>
        <end position="285"/>
    </location>
</feature>
<sequence length="285" mass="31851">MKAHPKHIDWGKVIATNEIMDGYVMPKYENKNFLKDDSWIDIIMDDVYDTFYKDEEKEEEEEANDAKESEDMKLSIMKDDKGKGKLVEDNEKGKEAEHHHLKGKRKLVEDNGKGNVHDIQNRVGYVEVDLARAIKEKQVDDHDDDALDSLDLENKIKKLEEDFGKESKGAELAKQAKKTKEVELKENEAELKAKKANKAKEAMLAELKAKKAKSANEAMLAEVVQISSDKDDNEDPTALTFTRSKALNASTSTRSRAPTASTSTRSRAPIASTSNAQAASTAPRG</sequence>
<gene>
    <name evidence="3" type="ORF">Tci_551386</name>
</gene>
<reference evidence="3" key="1">
    <citation type="journal article" date="2019" name="Sci. Rep.">
        <title>Draft genome of Tanacetum cinerariifolium, the natural source of mosquito coil.</title>
        <authorList>
            <person name="Yamashiro T."/>
            <person name="Shiraishi A."/>
            <person name="Satake H."/>
            <person name="Nakayama K."/>
        </authorList>
    </citation>
    <scope>NUCLEOTIDE SEQUENCE</scope>
</reference>
<evidence type="ECO:0000256" key="2">
    <source>
        <dbReference type="SAM" id="MobiDB-lite"/>
    </source>
</evidence>
<feature type="compositionally biased region" description="Basic and acidic residues" evidence="2">
    <location>
        <begin position="64"/>
        <end position="98"/>
    </location>
</feature>
<proteinExistence type="predicted"/>
<keyword evidence="1" id="KW-0175">Coiled coil</keyword>
<feature type="coiled-coil region" evidence="1">
    <location>
        <begin position="170"/>
        <end position="217"/>
    </location>
</feature>
<accession>A0A699ITI9</accession>
<feature type="region of interest" description="Disordered" evidence="2">
    <location>
        <begin position="228"/>
        <end position="285"/>
    </location>
</feature>
<name>A0A699ITI9_TANCI</name>
<evidence type="ECO:0000313" key="3">
    <source>
        <dbReference type="EMBL" id="GEZ79413.1"/>
    </source>
</evidence>
<organism evidence="3">
    <name type="scientific">Tanacetum cinerariifolium</name>
    <name type="common">Dalmatian daisy</name>
    <name type="synonym">Chrysanthemum cinerariifolium</name>
    <dbReference type="NCBI Taxonomy" id="118510"/>
    <lineage>
        <taxon>Eukaryota</taxon>
        <taxon>Viridiplantae</taxon>
        <taxon>Streptophyta</taxon>
        <taxon>Embryophyta</taxon>
        <taxon>Tracheophyta</taxon>
        <taxon>Spermatophyta</taxon>
        <taxon>Magnoliopsida</taxon>
        <taxon>eudicotyledons</taxon>
        <taxon>Gunneridae</taxon>
        <taxon>Pentapetalae</taxon>
        <taxon>asterids</taxon>
        <taxon>campanulids</taxon>
        <taxon>Asterales</taxon>
        <taxon>Asteraceae</taxon>
        <taxon>Asteroideae</taxon>
        <taxon>Anthemideae</taxon>
        <taxon>Anthemidinae</taxon>
        <taxon>Tanacetum</taxon>
    </lineage>
</organism>
<protein>
    <submittedName>
        <fullName evidence="3">Uncharacterized protein</fullName>
    </submittedName>
</protein>
<feature type="compositionally biased region" description="Polar residues" evidence="2">
    <location>
        <begin position="239"/>
        <end position="248"/>
    </location>
</feature>
<feature type="region of interest" description="Disordered" evidence="2">
    <location>
        <begin position="55"/>
        <end position="114"/>
    </location>
</feature>